<keyword evidence="1 4" id="KW-0547">Nucleotide-binding</keyword>
<feature type="binding site" evidence="4">
    <location>
        <begin position="154"/>
        <end position="160"/>
    </location>
    <ligand>
        <name>ATP</name>
        <dbReference type="ChEBI" id="CHEBI:30616"/>
    </ligand>
</feature>
<dbReference type="InterPro" id="IPR011761">
    <property type="entry name" value="ATP-grasp"/>
</dbReference>
<feature type="binding site" evidence="4">
    <location>
        <begin position="267"/>
        <end position="268"/>
    </location>
    <ligand>
        <name>ATP</name>
        <dbReference type="ChEBI" id="CHEBI:30616"/>
    </ligand>
</feature>
<gene>
    <name evidence="4 5 7" type="primary">purK</name>
    <name evidence="7" type="ORF">IR135_08495</name>
</gene>
<organism evidence="7 8">
    <name type="scientific">Jeotgalicoccus nanhaiensis</name>
    <dbReference type="NCBI Taxonomy" id="568603"/>
    <lineage>
        <taxon>Bacteria</taxon>
        <taxon>Bacillati</taxon>
        <taxon>Bacillota</taxon>
        <taxon>Bacilli</taxon>
        <taxon>Bacillales</taxon>
        <taxon>Staphylococcaceae</taxon>
        <taxon>Jeotgalicoccus</taxon>
    </lineage>
</organism>
<accession>A0ABR9XZT2</accession>
<feature type="binding site" evidence="4">
    <location>
        <position position="215"/>
    </location>
    <ligand>
        <name>ATP</name>
        <dbReference type="ChEBI" id="CHEBI:30616"/>
    </ligand>
</feature>
<comment type="subunit">
    <text evidence="4 5">Homodimer.</text>
</comment>
<comment type="similarity">
    <text evidence="4 5">Belongs to the PurK/PurT family.</text>
</comment>
<proteinExistence type="inferred from homology"/>
<dbReference type="PANTHER" id="PTHR11609:SF5">
    <property type="entry name" value="PHOSPHORIBOSYLAMINOIMIDAZOLE CARBOXYLASE"/>
    <property type="match status" value="1"/>
</dbReference>
<comment type="catalytic activity">
    <reaction evidence="4 5">
        <text>5-amino-1-(5-phospho-beta-D-ribosyl)imidazole + hydrogencarbonate + ATP = 5-carboxyamino-1-(5-phospho-D-ribosyl)imidazole + ADP + phosphate + 2 H(+)</text>
        <dbReference type="Rhea" id="RHEA:19317"/>
        <dbReference type="ChEBI" id="CHEBI:15378"/>
        <dbReference type="ChEBI" id="CHEBI:17544"/>
        <dbReference type="ChEBI" id="CHEBI:30616"/>
        <dbReference type="ChEBI" id="CHEBI:43474"/>
        <dbReference type="ChEBI" id="CHEBI:58730"/>
        <dbReference type="ChEBI" id="CHEBI:137981"/>
        <dbReference type="ChEBI" id="CHEBI:456216"/>
        <dbReference type="EC" id="6.3.4.18"/>
    </reaction>
</comment>
<feature type="binding site" evidence="4">
    <location>
        <position position="109"/>
    </location>
    <ligand>
        <name>ATP</name>
        <dbReference type="ChEBI" id="CHEBI:30616"/>
    </ligand>
</feature>
<dbReference type="EC" id="6.3.4.18" evidence="4 5"/>
<sequence>MILSKRLYPPAVIGIIGGGQLGKMLAQSAQRMGYKVAVLDPSEDAPARSTCHTFIQADFSDEEALVKLSDMSDIVTYEFENIDAHILRNLVSDYYVPQGAETVLTLQNRTSEKNAIRDSGASIVPFENVSSRGDVESFADKYSYPLIVKTATGGYDGKGQYYIGSKEDLTAENIPFEDREFIVEKYIDLEREVSLTAARSAGGEIVYFPLQENLHRDQILYRTIAPARVAYFEQAKAEVKKIMDAMLFVGVFTVEFFIDKEGELYVNEIAPRPHNSAHYTIEACNISQFDAHILSVTNQPLPEVYQHQDAIMMNLLGEDLDRLGLELFDYSEWNVHLYGKSDRKPARKMGHVTILTDDIDMELIKLKKNFEKESQ</sequence>
<evidence type="ECO:0000256" key="2">
    <source>
        <dbReference type="ARBA" id="ARBA00022755"/>
    </source>
</evidence>
<keyword evidence="4 5" id="KW-0436">Ligase</keyword>
<comment type="pathway">
    <text evidence="4 5">Purine metabolism; IMP biosynthesis via de novo pathway; 5-amino-1-(5-phospho-D-ribosyl)imidazole-4-carboxylate from 5-amino-1-(5-phospho-D-ribosyl)imidazole (N5-CAIR route): step 1/2.</text>
</comment>
<dbReference type="InterPro" id="IPR005875">
    <property type="entry name" value="PurK"/>
</dbReference>
<dbReference type="InterPro" id="IPR013815">
    <property type="entry name" value="ATP_grasp_subdomain_1"/>
</dbReference>
<dbReference type="Proteomes" id="UP000647980">
    <property type="component" value="Unassembled WGS sequence"/>
</dbReference>
<dbReference type="Pfam" id="PF02222">
    <property type="entry name" value="ATP-grasp"/>
    <property type="match status" value="1"/>
</dbReference>
<feature type="binding site" evidence="4">
    <location>
        <position position="149"/>
    </location>
    <ligand>
        <name>ATP</name>
        <dbReference type="ChEBI" id="CHEBI:30616"/>
    </ligand>
</feature>
<protein>
    <recommendedName>
        <fullName evidence="4 5">N5-carboxyaminoimidazole ribonucleotide synthase</fullName>
        <shortName evidence="4 5">N5-CAIR synthase</shortName>
        <ecNumber evidence="4 5">6.3.4.18</ecNumber>
    </recommendedName>
    <alternativeName>
        <fullName evidence="4 5">5-(carboxyamino)imidazole ribonucleotide synthetase</fullName>
    </alternativeName>
</protein>
<keyword evidence="3 4" id="KW-0067">ATP-binding</keyword>
<dbReference type="GO" id="GO:0034028">
    <property type="term" value="F:5-(carboxyamino)imidazole ribonucleotide synthase activity"/>
    <property type="evidence" value="ECO:0007669"/>
    <property type="project" value="UniProtKB-EC"/>
</dbReference>
<reference evidence="7 8" key="1">
    <citation type="submission" date="2020-10" db="EMBL/GenBank/DDBJ databases">
        <title>Mouse Oral microbiota.</title>
        <authorList>
            <person name="Joseph S."/>
            <person name="Aduse-Opoku J."/>
        </authorList>
    </citation>
    <scope>NUCLEOTIDE SEQUENCE [LARGE SCALE GENOMIC DNA]</scope>
    <source>
        <strain evidence="7 8">19428wE5_W307</strain>
    </source>
</reference>
<dbReference type="InterPro" id="IPR011054">
    <property type="entry name" value="Rudment_hybrid_motif"/>
</dbReference>
<dbReference type="Pfam" id="PF22660">
    <property type="entry name" value="RS_preATP-grasp-like"/>
    <property type="match status" value="1"/>
</dbReference>
<dbReference type="RefSeq" id="WP_135098550.1">
    <property type="nucleotide sequence ID" value="NZ_JADGLW010000006.1"/>
</dbReference>
<comment type="function">
    <text evidence="4">Catalyzes the ATP-dependent conversion of 5-aminoimidazole ribonucleotide (AIR) and HCO(3)(-) to N5-carboxyaminoimidazole ribonucleotide (N5-CAIR).</text>
</comment>
<comment type="caution">
    <text evidence="7">The sequence shown here is derived from an EMBL/GenBank/DDBJ whole genome shotgun (WGS) entry which is preliminary data.</text>
</comment>
<dbReference type="HAMAP" id="MF_01928">
    <property type="entry name" value="PurK"/>
    <property type="match status" value="1"/>
</dbReference>
<evidence type="ECO:0000313" key="8">
    <source>
        <dbReference type="Proteomes" id="UP000647980"/>
    </source>
</evidence>
<dbReference type="SUPFAM" id="SSF52440">
    <property type="entry name" value="PreATP-grasp domain"/>
    <property type="match status" value="1"/>
</dbReference>
<dbReference type="NCBIfam" id="NF004675">
    <property type="entry name" value="PRK06019.1-1"/>
    <property type="match status" value="1"/>
</dbReference>
<feature type="binding site" evidence="4">
    <location>
        <position position="192"/>
    </location>
    <ligand>
        <name>ATP</name>
        <dbReference type="ChEBI" id="CHEBI:30616"/>
    </ligand>
</feature>
<evidence type="ECO:0000256" key="4">
    <source>
        <dbReference type="HAMAP-Rule" id="MF_01928"/>
    </source>
</evidence>
<dbReference type="EMBL" id="JADGLW010000006">
    <property type="protein sequence ID" value="MBF0754301.1"/>
    <property type="molecule type" value="Genomic_DNA"/>
</dbReference>
<dbReference type="InterPro" id="IPR016185">
    <property type="entry name" value="PreATP-grasp_dom_sf"/>
</dbReference>
<dbReference type="SUPFAM" id="SSF56059">
    <property type="entry name" value="Glutathione synthetase ATP-binding domain-like"/>
    <property type="match status" value="1"/>
</dbReference>
<dbReference type="Pfam" id="PF17769">
    <property type="entry name" value="PurK_C"/>
    <property type="match status" value="1"/>
</dbReference>
<dbReference type="Gene3D" id="3.30.470.20">
    <property type="entry name" value="ATP-grasp fold, B domain"/>
    <property type="match status" value="1"/>
</dbReference>
<dbReference type="SUPFAM" id="SSF51246">
    <property type="entry name" value="Rudiment single hybrid motif"/>
    <property type="match status" value="1"/>
</dbReference>
<dbReference type="PANTHER" id="PTHR11609">
    <property type="entry name" value="PURINE BIOSYNTHESIS PROTEIN 6/7, PUR6/7"/>
    <property type="match status" value="1"/>
</dbReference>
<keyword evidence="8" id="KW-1185">Reference proteome</keyword>
<dbReference type="NCBIfam" id="NF004679">
    <property type="entry name" value="PRK06019.1-5"/>
    <property type="match status" value="1"/>
</dbReference>
<evidence type="ECO:0000256" key="1">
    <source>
        <dbReference type="ARBA" id="ARBA00022741"/>
    </source>
</evidence>
<feature type="domain" description="ATP-grasp" evidence="6">
    <location>
        <begin position="113"/>
        <end position="297"/>
    </location>
</feature>
<dbReference type="InterPro" id="IPR003135">
    <property type="entry name" value="ATP-grasp_carboxylate-amine"/>
</dbReference>
<dbReference type="PROSITE" id="PS50975">
    <property type="entry name" value="ATP_GRASP"/>
    <property type="match status" value="1"/>
</dbReference>
<evidence type="ECO:0000256" key="3">
    <source>
        <dbReference type="ARBA" id="ARBA00022840"/>
    </source>
</evidence>
<dbReference type="NCBIfam" id="TIGR01161">
    <property type="entry name" value="purK"/>
    <property type="match status" value="1"/>
</dbReference>
<evidence type="ECO:0000313" key="7">
    <source>
        <dbReference type="EMBL" id="MBF0754301.1"/>
    </source>
</evidence>
<dbReference type="InterPro" id="IPR054350">
    <property type="entry name" value="PurT/PurK_preATP-grasp"/>
</dbReference>
<dbReference type="Gene3D" id="3.40.50.20">
    <property type="match status" value="1"/>
</dbReference>
<dbReference type="InterPro" id="IPR040686">
    <property type="entry name" value="PurK_C"/>
</dbReference>
<keyword evidence="2 4" id="KW-0658">Purine biosynthesis</keyword>
<name>A0ABR9XZT2_9STAP</name>
<dbReference type="Gene3D" id="3.30.1490.20">
    <property type="entry name" value="ATP-grasp fold, A domain"/>
    <property type="match status" value="1"/>
</dbReference>
<evidence type="ECO:0000259" key="6">
    <source>
        <dbReference type="PROSITE" id="PS50975"/>
    </source>
</evidence>
<comment type="function">
    <text evidence="5">Catalyzes the ATP-dependent conversion of 5-aminoimidazole ribonucleotide (AIR) and HCO(3)- to N5-carboxyaminoimidazole ribonucleotide (N5-CAIR).</text>
</comment>
<evidence type="ECO:0000256" key="5">
    <source>
        <dbReference type="RuleBase" id="RU361200"/>
    </source>
</evidence>
<feature type="binding site" evidence="4">
    <location>
        <begin position="184"/>
        <end position="187"/>
    </location>
    <ligand>
        <name>ATP</name>
        <dbReference type="ChEBI" id="CHEBI:30616"/>
    </ligand>
</feature>